<dbReference type="AlphaFoldDB" id="A0A9W6T7R6"/>
<dbReference type="Proteomes" id="UP001165083">
    <property type="component" value="Unassembled WGS sequence"/>
</dbReference>
<accession>A0A9W6T7R6</accession>
<reference evidence="1" key="1">
    <citation type="submission" date="2023-04" db="EMBL/GenBank/DDBJ databases">
        <title>Phytophthora lilii NBRC 32176.</title>
        <authorList>
            <person name="Ichikawa N."/>
            <person name="Sato H."/>
            <person name="Tonouchi N."/>
        </authorList>
    </citation>
    <scope>NUCLEOTIDE SEQUENCE</scope>
    <source>
        <strain evidence="1">NBRC 32176</strain>
    </source>
</reference>
<comment type="caution">
    <text evidence="1">The sequence shown here is derived from an EMBL/GenBank/DDBJ whole genome shotgun (WGS) entry which is preliminary data.</text>
</comment>
<evidence type="ECO:0000313" key="2">
    <source>
        <dbReference type="Proteomes" id="UP001165083"/>
    </source>
</evidence>
<proteinExistence type="predicted"/>
<dbReference type="EMBL" id="BSXW01000001">
    <property type="protein sequence ID" value="GMF09130.1"/>
    <property type="molecule type" value="Genomic_DNA"/>
</dbReference>
<name>A0A9W6T7R6_9STRA</name>
<sequence length="194" mass="22206">MEERIPLWSVTNYLQSDRSFNRWQFSKSLCVAAGRGDLVVVEWLLAHFSDCYDIPEEAVQEAAEGGHLYVLRILWENRPGAQGYGISHRNNRAQLGDHVVETWCTVGNPYAMHCLDAKVEHDCYDEKYHSLGHRGAKIRSTYAQRWGISQCLNDEIHFGLADQEVAIKHALNTGKFSIVKRLLPVWKKHLGLCQ</sequence>
<gene>
    <name evidence="1" type="ORF">Plil01_000006300</name>
</gene>
<evidence type="ECO:0000313" key="1">
    <source>
        <dbReference type="EMBL" id="GMF09130.1"/>
    </source>
</evidence>
<organism evidence="1 2">
    <name type="scientific">Phytophthora lilii</name>
    <dbReference type="NCBI Taxonomy" id="2077276"/>
    <lineage>
        <taxon>Eukaryota</taxon>
        <taxon>Sar</taxon>
        <taxon>Stramenopiles</taxon>
        <taxon>Oomycota</taxon>
        <taxon>Peronosporomycetes</taxon>
        <taxon>Peronosporales</taxon>
        <taxon>Peronosporaceae</taxon>
        <taxon>Phytophthora</taxon>
    </lineage>
</organism>
<dbReference type="OrthoDB" id="98206at2759"/>
<keyword evidence="2" id="KW-1185">Reference proteome</keyword>
<protein>
    <submittedName>
        <fullName evidence="1">Unnamed protein product</fullName>
    </submittedName>
</protein>